<dbReference type="STRING" id="1122192.SAMN02745673_03976"/>
<dbReference type="AlphaFoldDB" id="A0A1T4STP2"/>
<dbReference type="RefSeq" id="WP_235001108.1">
    <property type="nucleotide sequence ID" value="NZ_FUWS01000011.1"/>
</dbReference>
<name>A0A1T4STP2_9ACTN</name>
<feature type="compositionally biased region" description="Basic and acidic residues" evidence="1">
    <location>
        <begin position="76"/>
        <end position="91"/>
    </location>
</feature>
<feature type="compositionally biased region" description="Basic and acidic residues" evidence="1">
    <location>
        <begin position="98"/>
        <end position="109"/>
    </location>
</feature>
<keyword evidence="2" id="KW-0732">Signal</keyword>
<feature type="region of interest" description="Disordered" evidence="1">
    <location>
        <begin position="60"/>
        <end position="109"/>
    </location>
</feature>
<evidence type="ECO:0000313" key="4">
    <source>
        <dbReference type="Proteomes" id="UP000190637"/>
    </source>
</evidence>
<protein>
    <recommendedName>
        <fullName evidence="5">Small secreted domain</fullName>
    </recommendedName>
</protein>
<feature type="compositionally biased region" description="Polar residues" evidence="1">
    <location>
        <begin position="60"/>
        <end position="72"/>
    </location>
</feature>
<evidence type="ECO:0000313" key="3">
    <source>
        <dbReference type="EMBL" id="SKA31526.1"/>
    </source>
</evidence>
<dbReference type="EMBL" id="FUWS01000011">
    <property type="protein sequence ID" value="SKA31526.1"/>
    <property type="molecule type" value="Genomic_DNA"/>
</dbReference>
<gene>
    <name evidence="3" type="ORF">SAMN02745673_03976</name>
</gene>
<evidence type="ECO:0008006" key="5">
    <source>
        <dbReference type="Google" id="ProtNLM"/>
    </source>
</evidence>
<evidence type="ECO:0000256" key="2">
    <source>
        <dbReference type="SAM" id="SignalP"/>
    </source>
</evidence>
<feature type="signal peptide" evidence="2">
    <location>
        <begin position="1"/>
        <end position="25"/>
    </location>
</feature>
<reference evidence="3 4" key="1">
    <citation type="submission" date="2017-02" db="EMBL/GenBank/DDBJ databases">
        <authorList>
            <person name="Peterson S.W."/>
        </authorList>
    </citation>
    <scope>NUCLEOTIDE SEQUENCE [LARGE SCALE GENOMIC DNA]</scope>
    <source>
        <strain evidence="3 4">DSM 45154</strain>
    </source>
</reference>
<accession>A0A1T4STP2</accession>
<feature type="chain" id="PRO_5012007070" description="Small secreted domain" evidence="2">
    <location>
        <begin position="26"/>
        <end position="109"/>
    </location>
</feature>
<dbReference type="Proteomes" id="UP000190637">
    <property type="component" value="Unassembled WGS sequence"/>
</dbReference>
<evidence type="ECO:0000256" key="1">
    <source>
        <dbReference type="SAM" id="MobiDB-lite"/>
    </source>
</evidence>
<sequence>MLRKFVVAGLLAGAALGFAAAPAAADGHTFNQNVQVITLQQCNSSINVVGVPVNLLSNQPIDQCVNGPQQTVTESESEKSESTPEKPKGGSETEEQAGSEKETDKPSGY</sequence>
<organism evidence="3 4">
    <name type="scientific">Marinactinospora thermotolerans DSM 45154</name>
    <dbReference type="NCBI Taxonomy" id="1122192"/>
    <lineage>
        <taxon>Bacteria</taxon>
        <taxon>Bacillati</taxon>
        <taxon>Actinomycetota</taxon>
        <taxon>Actinomycetes</taxon>
        <taxon>Streptosporangiales</taxon>
        <taxon>Nocardiopsidaceae</taxon>
        <taxon>Marinactinospora</taxon>
    </lineage>
</organism>
<keyword evidence="4" id="KW-1185">Reference proteome</keyword>
<proteinExistence type="predicted"/>